<dbReference type="PRINTS" id="PR00405">
    <property type="entry name" value="REVINTRACTNG"/>
</dbReference>
<keyword evidence="9" id="KW-1185">Reference proteome</keyword>
<dbReference type="InterPro" id="IPR038508">
    <property type="entry name" value="ArfGAP_dom_sf"/>
</dbReference>
<evidence type="ECO:0000259" key="7">
    <source>
        <dbReference type="PROSITE" id="PS50115"/>
    </source>
</evidence>
<feature type="region of interest" description="Disordered" evidence="6">
    <location>
        <begin position="464"/>
        <end position="485"/>
    </location>
</feature>
<dbReference type="Gene3D" id="1.10.220.150">
    <property type="entry name" value="Arf GTPase activating protein"/>
    <property type="match status" value="1"/>
</dbReference>
<keyword evidence="3 5" id="KW-0863">Zinc-finger</keyword>
<dbReference type="InterPro" id="IPR001164">
    <property type="entry name" value="ArfGAP_dom"/>
</dbReference>
<dbReference type="GO" id="GO:0048205">
    <property type="term" value="P:COPI coating of Golgi vesicle"/>
    <property type="evidence" value="ECO:0007669"/>
    <property type="project" value="TreeGrafter"/>
</dbReference>
<evidence type="ECO:0000256" key="3">
    <source>
        <dbReference type="ARBA" id="ARBA00022771"/>
    </source>
</evidence>
<name>A0A5E4NGB0_9HEMI</name>
<dbReference type="Proteomes" id="UP000325440">
    <property type="component" value="Unassembled WGS sequence"/>
</dbReference>
<dbReference type="OrthoDB" id="983479at2759"/>
<dbReference type="FunFam" id="1.10.220.150:FF:000004">
    <property type="entry name" value="Putative ADP-ribosylation factor GTPase-activating protein 2"/>
    <property type="match status" value="1"/>
</dbReference>
<evidence type="ECO:0000313" key="9">
    <source>
        <dbReference type="Proteomes" id="UP000325440"/>
    </source>
</evidence>
<dbReference type="PANTHER" id="PTHR45686">
    <property type="entry name" value="ADP-RIBOSYLATION FACTOR GTPASE ACTIVATING PROTEIN 3, ISOFORM H-RELATED"/>
    <property type="match status" value="1"/>
</dbReference>
<keyword evidence="4" id="KW-0862">Zinc</keyword>
<dbReference type="EMBL" id="CABPRJ010001905">
    <property type="protein sequence ID" value="VVC40571.1"/>
    <property type="molecule type" value="Genomic_DNA"/>
</dbReference>
<evidence type="ECO:0000256" key="5">
    <source>
        <dbReference type="PROSITE-ProRule" id="PRU00288"/>
    </source>
</evidence>
<organism evidence="8 9">
    <name type="scientific">Cinara cedri</name>
    <dbReference type="NCBI Taxonomy" id="506608"/>
    <lineage>
        <taxon>Eukaryota</taxon>
        <taxon>Metazoa</taxon>
        <taxon>Ecdysozoa</taxon>
        <taxon>Arthropoda</taxon>
        <taxon>Hexapoda</taxon>
        <taxon>Insecta</taxon>
        <taxon>Pterygota</taxon>
        <taxon>Neoptera</taxon>
        <taxon>Paraneoptera</taxon>
        <taxon>Hemiptera</taxon>
        <taxon>Sternorrhyncha</taxon>
        <taxon>Aphidomorpha</taxon>
        <taxon>Aphidoidea</taxon>
        <taxon>Aphididae</taxon>
        <taxon>Lachninae</taxon>
        <taxon>Cinara</taxon>
    </lineage>
</organism>
<feature type="domain" description="Arf-GAP" evidence="7">
    <location>
        <begin position="12"/>
        <end position="128"/>
    </location>
</feature>
<dbReference type="GO" id="GO:0005096">
    <property type="term" value="F:GTPase activator activity"/>
    <property type="evidence" value="ECO:0007669"/>
    <property type="project" value="UniProtKB-KW"/>
</dbReference>
<feature type="region of interest" description="Disordered" evidence="6">
    <location>
        <begin position="417"/>
        <end position="451"/>
    </location>
</feature>
<dbReference type="SMART" id="SM00105">
    <property type="entry name" value="ArfGap"/>
    <property type="match status" value="1"/>
</dbReference>
<evidence type="ECO:0000313" key="8">
    <source>
        <dbReference type="EMBL" id="VVC40571.1"/>
    </source>
</evidence>
<evidence type="ECO:0000256" key="4">
    <source>
        <dbReference type="ARBA" id="ARBA00022833"/>
    </source>
</evidence>
<dbReference type="PROSITE" id="PS50115">
    <property type="entry name" value="ARFGAP"/>
    <property type="match status" value="1"/>
</dbReference>
<dbReference type="GO" id="GO:0008270">
    <property type="term" value="F:zinc ion binding"/>
    <property type="evidence" value="ECO:0007669"/>
    <property type="project" value="UniProtKB-KW"/>
</dbReference>
<evidence type="ECO:0000256" key="6">
    <source>
        <dbReference type="SAM" id="MobiDB-lite"/>
    </source>
</evidence>
<evidence type="ECO:0000256" key="1">
    <source>
        <dbReference type="ARBA" id="ARBA00022468"/>
    </source>
</evidence>
<dbReference type="PANTHER" id="PTHR45686:SF4">
    <property type="entry name" value="ADP-RIBOSYLATION FACTOR GTPASE ACTIVATING PROTEIN 3, ISOFORM H"/>
    <property type="match status" value="1"/>
</dbReference>
<evidence type="ECO:0000256" key="2">
    <source>
        <dbReference type="ARBA" id="ARBA00022723"/>
    </source>
</evidence>
<dbReference type="CDD" id="cd08959">
    <property type="entry name" value="ArfGap_ArfGap1_like"/>
    <property type="match status" value="1"/>
</dbReference>
<dbReference type="AlphaFoldDB" id="A0A5E4NGB0"/>
<dbReference type="InterPro" id="IPR037278">
    <property type="entry name" value="ARFGAP/RecO"/>
</dbReference>
<gene>
    <name evidence="8" type="ORF">CINCED_3A004872</name>
</gene>
<proteinExistence type="predicted"/>
<reference evidence="8 9" key="1">
    <citation type="submission" date="2019-08" db="EMBL/GenBank/DDBJ databases">
        <authorList>
            <person name="Alioto T."/>
            <person name="Alioto T."/>
            <person name="Gomez Garrido J."/>
        </authorList>
    </citation>
    <scope>NUCLEOTIDE SEQUENCE [LARGE SCALE GENOMIC DNA]</scope>
</reference>
<dbReference type="GO" id="GO:0000139">
    <property type="term" value="C:Golgi membrane"/>
    <property type="evidence" value="ECO:0007669"/>
    <property type="project" value="GOC"/>
</dbReference>
<protein>
    <submittedName>
        <fullName evidence="8">Arf GTPase activating protein</fullName>
    </submittedName>
</protein>
<keyword evidence="2" id="KW-0479">Metal-binding</keyword>
<keyword evidence="1" id="KW-0343">GTPase activation</keyword>
<dbReference type="Pfam" id="PF01412">
    <property type="entry name" value="ArfGap"/>
    <property type="match status" value="1"/>
</dbReference>
<dbReference type="SUPFAM" id="SSF57863">
    <property type="entry name" value="ArfGap/RecO-like zinc finger"/>
    <property type="match status" value="1"/>
</dbReference>
<accession>A0A5E4NGB0</accession>
<sequence>MSEAKVNSEDIDMVFQRLRALPGNKTCFDCNSKNPTWSSITYGVFICLDCSAVHRSMGVHLTFVRSTQLDTNWTWLQMRQMQLGGNTNATAFFRQHNCISKDAQQKYNSRAAQLYRDKLLQNAKQAMKTYGTQLFLDQSHLHETVEVKPIDFFEEHTSNIDSCYENVLSNNVVSSLTSIKQDNGDKSLLREPKVLNDAEQKSVDHKTLLGGRQAHSKRSGLGGKKLGLGAQKVRANFADIEKEAELADKIKFSEPEKPINIIVNDLQENQISSMRLAYQDLCIKKSKEEEKLKQVDPKKAAQLERLGMGFTSKNIVSHSALNDMTALDKEVKKQNIDHNEDKFYDCFEESKAAEMLHIITMARNRQNNSDDFFDFDDSMIRSSKSSYMPPSKIEQIEKIDVIKNDWNIKPAKKVNKEVENGSWESFDNSRRKQGRNNRTNNIPPPPAENNEAFKKFGEAKSISSSQYFGDNKTSGEKSNLSRFEGSNSISSAELFGREEIIGTSSTYQPPDLDDVKESVKQGVTKVAGKLSSLANGMMSSFQEKYGGY</sequence>